<proteinExistence type="predicted"/>
<gene>
    <name evidence="1" type="ORF">DJ013_10090</name>
</gene>
<dbReference type="SUPFAM" id="SSF53756">
    <property type="entry name" value="UDP-Glycosyltransferase/glycogen phosphorylase"/>
    <property type="match status" value="1"/>
</dbReference>
<accession>A0A2Z4GB44</accession>
<dbReference type="KEGG" id="als:DJ013_10090"/>
<reference evidence="1 2" key="1">
    <citation type="submission" date="2018-05" db="EMBL/GenBank/DDBJ databases">
        <title>Complete genome sequence of Arcticibacterium luteifluviistationis SM1504T, a cytophagaceae bacterium isolated from Arctic surface seawater.</title>
        <authorList>
            <person name="Li Y."/>
            <person name="Qin Q.-L."/>
        </authorList>
    </citation>
    <scope>NUCLEOTIDE SEQUENCE [LARGE SCALE GENOMIC DNA]</scope>
    <source>
        <strain evidence="1 2">SM1504</strain>
    </source>
</reference>
<dbReference type="EMBL" id="CP029480">
    <property type="protein sequence ID" value="AWV98502.1"/>
    <property type="molecule type" value="Genomic_DNA"/>
</dbReference>
<organism evidence="1 2">
    <name type="scientific">Arcticibacterium luteifluviistationis</name>
    <dbReference type="NCBI Taxonomy" id="1784714"/>
    <lineage>
        <taxon>Bacteria</taxon>
        <taxon>Pseudomonadati</taxon>
        <taxon>Bacteroidota</taxon>
        <taxon>Cytophagia</taxon>
        <taxon>Cytophagales</taxon>
        <taxon>Leadbetterellaceae</taxon>
        <taxon>Arcticibacterium</taxon>
    </lineage>
</organism>
<sequence length="78" mass="9232">MARFTIKRFFGIVNRKKEFEIVADQTCKIFEPNELTIVWACPFAGYKRSWLLLKDLKRFNELTSRTNEAIQVIFDNNG</sequence>
<dbReference type="RefSeq" id="WP_111371695.1">
    <property type="nucleotide sequence ID" value="NZ_CP029480.1"/>
</dbReference>
<dbReference type="Gene3D" id="3.40.50.2000">
    <property type="entry name" value="Glycogen Phosphorylase B"/>
    <property type="match status" value="1"/>
</dbReference>
<evidence type="ECO:0000313" key="2">
    <source>
        <dbReference type="Proteomes" id="UP000249873"/>
    </source>
</evidence>
<evidence type="ECO:0000313" key="1">
    <source>
        <dbReference type="EMBL" id="AWV98502.1"/>
    </source>
</evidence>
<dbReference type="Proteomes" id="UP000249873">
    <property type="component" value="Chromosome"/>
</dbReference>
<name>A0A2Z4GB44_9BACT</name>
<protein>
    <submittedName>
        <fullName evidence="1">Uncharacterized protein</fullName>
    </submittedName>
</protein>
<dbReference type="OrthoDB" id="9760804at2"/>
<dbReference type="AlphaFoldDB" id="A0A2Z4GB44"/>
<keyword evidence="2" id="KW-1185">Reference proteome</keyword>